<gene>
    <name evidence="5" type="ORF">LDAN0322_LOCUS647</name>
</gene>
<dbReference type="PANTHER" id="PTHR43827">
    <property type="entry name" value="2,5-DIKETO-D-GLUCONIC ACID REDUCTASE"/>
    <property type="match status" value="1"/>
</dbReference>
<evidence type="ECO:0000256" key="3">
    <source>
        <dbReference type="ARBA" id="ARBA00023002"/>
    </source>
</evidence>
<dbReference type="PANTHER" id="PTHR43827:SF3">
    <property type="entry name" value="NADP-DEPENDENT OXIDOREDUCTASE DOMAIN-CONTAINING PROTEIN"/>
    <property type="match status" value="1"/>
</dbReference>
<dbReference type="InterPro" id="IPR036812">
    <property type="entry name" value="NAD(P)_OxRdtase_dom_sf"/>
</dbReference>
<comment type="similarity">
    <text evidence="1">Belongs to the aldo/keto reductase family.</text>
</comment>
<evidence type="ECO:0000256" key="1">
    <source>
        <dbReference type="ARBA" id="ARBA00007905"/>
    </source>
</evidence>
<reference evidence="5" key="1">
    <citation type="submission" date="2021-01" db="EMBL/GenBank/DDBJ databases">
        <authorList>
            <person name="Corre E."/>
            <person name="Pelletier E."/>
            <person name="Niang G."/>
            <person name="Scheremetjew M."/>
            <person name="Finn R."/>
            <person name="Kale V."/>
            <person name="Holt S."/>
            <person name="Cochrane G."/>
            <person name="Meng A."/>
            <person name="Brown T."/>
            <person name="Cohen L."/>
        </authorList>
    </citation>
    <scope>NUCLEOTIDE SEQUENCE</scope>
    <source>
        <strain evidence="5">B651</strain>
    </source>
</reference>
<accession>A0A7S0K9P4</accession>
<proteinExistence type="inferred from homology"/>
<keyword evidence="2" id="KW-0521">NADP</keyword>
<evidence type="ECO:0000256" key="2">
    <source>
        <dbReference type="ARBA" id="ARBA00022857"/>
    </source>
</evidence>
<keyword evidence="3" id="KW-0560">Oxidoreductase</keyword>
<dbReference type="PROSITE" id="PS00062">
    <property type="entry name" value="ALDOKETO_REDUCTASE_2"/>
    <property type="match status" value="1"/>
</dbReference>
<sequence>MYQRMSNRPRFSIVGVLLFLLFHHALMALSLQYPILSRRDALLTGMSGTLMLSPQLEQRLTNFAKAFENKRPDSILLRTNEPTDPSNPYKGKLQMPTVGYSFYKTKDNVDECLRIALFNEVAMIDVATQYGTNDAIGQILRDLGITGGNVPTKGMRNLVFFHHKISNSDQSASIKEVKQNVRREMRKLGLDGKKSFLDLVSIHSPLTDKERRLTSYRALLELQEEGIIKAVGVCNYGVGTLNEIIEAGMPAPAINQLELSPFNQHKDVVAWALKHDMKLSCAAWSKLSSVNGPQKEWDILAGIAKQKSATKAQILVLWALQMGYNCVPRSGAGSKLEKLAILENSYKGVNRIEALTEEELDILNGLDVGLTAGHLGRRDGWDDDDVSGDDWDPTNFVK</sequence>
<evidence type="ECO:0000259" key="4">
    <source>
        <dbReference type="Pfam" id="PF00248"/>
    </source>
</evidence>
<dbReference type="GO" id="GO:0016616">
    <property type="term" value="F:oxidoreductase activity, acting on the CH-OH group of donors, NAD or NADP as acceptor"/>
    <property type="evidence" value="ECO:0007669"/>
    <property type="project" value="UniProtKB-ARBA"/>
</dbReference>
<dbReference type="AlphaFoldDB" id="A0A7S0K9P4"/>
<dbReference type="CDD" id="cd19071">
    <property type="entry name" value="AKR_AKR1-5-like"/>
    <property type="match status" value="1"/>
</dbReference>
<evidence type="ECO:0000313" key="5">
    <source>
        <dbReference type="EMBL" id="CAD8574502.1"/>
    </source>
</evidence>
<dbReference type="Pfam" id="PF00248">
    <property type="entry name" value="Aldo_ket_red"/>
    <property type="match status" value="1"/>
</dbReference>
<dbReference type="InterPro" id="IPR018170">
    <property type="entry name" value="Aldo/ket_reductase_CS"/>
</dbReference>
<dbReference type="SUPFAM" id="SSF51430">
    <property type="entry name" value="NAD(P)-linked oxidoreductase"/>
    <property type="match status" value="1"/>
</dbReference>
<feature type="domain" description="NADP-dependent oxidoreductase" evidence="4">
    <location>
        <begin position="105"/>
        <end position="287"/>
    </location>
</feature>
<dbReference type="EMBL" id="HBEU01000974">
    <property type="protein sequence ID" value="CAD8574502.1"/>
    <property type="molecule type" value="Transcribed_RNA"/>
</dbReference>
<organism evidence="5">
    <name type="scientific">Leptocylindrus aporus</name>
    <dbReference type="NCBI Taxonomy" id="1398097"/>
    <lineage>
        <taxon>Eukaryota</taxon>
        <taxon>Sar</taxon>
        <taxon>Stramenopiles</taxon>
        <taxon>Ochrophyta</taxon>
        <taxon>Bacillariophyta</taxon>
        <taxon>Coscinodiscophyceae</taxon>
        <taxon>Chaetocerotophycidae</taxon>
        <taxon>Leptocylindrales</taxon>
        <taxon>Leptocylindraceae</taxon>
        <taxon>Leptocylindrus</taxon>
    </lineage>
</organism>
<name>A0A7S0K9P4_9STRA</name>
<protein>
    <recommendedName>
        <fullName evidence="4">NADP-dependent oxidoreductase domain-containing protein</fullName>
    </recommendedName>
</protein>
<dbReference type="InterPro" id="IPR023210">
    <property type="entry name" value="NADP_OxRdtase_dom"/>
</dbReference>
<dbReference type="Gene3D" id="3.20.20.100">
    <property type="entry name" value="NADP-dependent oxidoreductase domain"/>
    <property type="match status" value="1"/>
</dbReference>
<dbReference type="PRINTS" id="PR00069">
    <property type="entry name" value="ALDKETRDTASE"/>
</dbReference>
<dbReference type="InterPro" id="IPR020471">
    <property type="entry name" value="AKR"/>
</dbReference>